<dbReference type="InterPro" id="IPR019780">
    <property type="entry name" value="Germin_Mn-BS"/>
</dbReference>
<feature type="binding site" evidence="12">
    <location>
        <position position="115"/>
    </location>
    <ligand>
        <name>Mn(2+)</name>
        <dbReference type="ChEBI" id="CHEBI:29035"/>
    </ligand>
</feature>
<dbReference type="SUPFAM" id="SSF51182">
    <property type="entry name" value="RmlC-like cupins"/>
    <property type="match status" value="1"/>
</dbReference>
<evidence type="ECO:0000256" key="7">
    <source>
        <dbReference type="ARBA" id="ARBA00022723"/>
    </source>
</evidence>
<evidence type="ECO:0000256" key="12">
    <source>
        <dbReference type="PIRSR" id="PIRSR601929-2"/>
    </source>
</evidence>
<name>A0A8B7BWM2_PHODC</name>
<feature type="domain" description="Cupin type-1" evidence="15">
    <location>
        <begin position="66"/>
        <end position="216"/>
    </location>
</feature>
<dbReference type="GO" id="GO:0009506">
    <property type="term" value="C:plasmodesma"/>
    <property type="evidence" value="ECO:0007669"/>
    <property type="project" value="UniProtKB-ARBA"/>
</dbReference>
<feature type="binding site" evidence="11">
    <location>
        <position position="122"/>
    </location>
    <ligand>
        <name>oxalate</name>
        <dbReference type="ChEBI" id="CHEBI:30623"/>
    </ligand>
</feature>
<gene>
    <name evidence="17" type="primary">LOC103705062</name>
</gene>
<comment type="similarity">
    <text evidence="3 14">Belongs to the germin family.</text>
</comment>
<protein>
    <recommendedName>
        <fullName evidence="14">Germin-like protein</fullName>
    </recommendedName>
</protein>
<proteinExistence type="inferred from homology"/>
<evidence type="ECO:0000259" key="15">
    <source>
        <dbReference type="SMART" id="SM00835"/>
    </source>
</evidence>
<evidence type="ECO:0000313" key="17">
    <source>
        <dbReference type="RefSeq" id="XP_008786884.1"/>
    </source>
</evidence>
<evidence type="ECO:0000256" key="11">
    <source>
        <dbReference type="PIRSR" id="PIRSR601929-1"/>
    </source>
</evidence>
<dbReference type="CDD" id="cd02241">
    <property type="entry name" value="cupin_OxOx"/>
    <property type="match status" value="1"/>
</dbReference>
<keyword evidence="7 11" id="KW-0479">Metal-binding</keyword>
<dbReference type="PRINTS" id="PR00325">
    <property type="entry name" value="GERMIN"/>
</dbReference>
<dbReference type="Proteomes" id="UP000228380">
    <property type="component" value="Chromosome 6"/>
</dbReference>
<keyword evidence="9 13" id="KW-1015">Disulfide bond</keyword>
<keyword evidence="10 11" id="KW-0464">Manganese</keyword>
<feature type="binding site" evidence="12">
    <location>
        <position position="161"/>
    </location>
    <ligand>
        <name>Mn(2+)</name>
        <dbReference type="ChEBI" id="CHEBI:29035"/>
    </ligand>
</feature>
<feature type="binding site" evidence="12">
    <location>
        <position position="117"/>
    </location>
    <ligand>
        <name>Mn(2+)</name>
        <dbReference type="ChEBI" id="CHEBI:29035"/>
    </ligand>
</feature>
<dbReference type="PROSITE" id="PS00725">
    <property type="entry name" value="GERMIN"/>
    <property type="match status" value="1"/>
</dbReference>
<evidence type="ECO:0000313" key="16">
    <source>
        <dbReference type="Proteomes" id="UP000228380"/>
    </source>
</evidence>
<dbReference type="InterPro" id="IPR001929">
    <property type="entry name" value="Germin"/>
</dbReference>
<evidence type="ECO:0000256" key="14">
    <source>
        <dbReference type="RuleBase" id="RU366015"/>
    </source>
</evidence>
<dbReference type="GO" id="GO:0030145">
    <property type="term" value="F:manganese ion binding"/>
    <property type="evidence" value="ECO:0007669"/>
    <property type="project" value="UniProtKB-UniRule"/>
</dbReference>
<comment type="function">
    <text evidence="1">May play a role in plant defense. Probably has no oxalate oxidase activity even if the active site is conserved.</text>
</comment>
<feature type="binding site" evidence="11">
    <location>
        <position position="117"/>
    </location>
    <ligand>
        <name>oxalate</name>
        <dbReference type="ChEBI" id="CHEBI:30623"/>
    </ligand>
</feature>
<evidence type="ECO:0000256" key="4">
    <source>
        <dbReference type="ARBA" id="ARBA00011268"/>
    </source>
</evidence>
<evidence type="ECO:0000256" key="2">
    <source>
        <dbReference type="ARBA" id="ARBA00004271"/>
    </source>
</evidence>
<keyword evidence="6 14" id="KW-0964">Secreted</keyword>
<dbReference type="Gene3D" id="2.60.120.10">
    <property type="entry name" value="Jelly Rolls"/>
    <property type="match status" value="1"/>
</dbReference>
<organism evidence="16 17">
    <name type="scientific">Phoenix dactylifera</name>
    <name type="common">Date palm</name>
    <dbReference type="NCBI Taxonomy" id="42345"/>
    <lineage>
        <taxon>Eukaryota</taxon>
        <taxon>Viridiplantae</taxon>
        <taxon>Streptophyta</taxon>
        <taxon>Embryophyta</taxon>
        <taxon>Tracheophyta</taxon>
        <taxon>Spermatophyta</taxon>
        <taxon>Magnoliopsida</taxon>
        <taxon>Liliopsida</taxon>
        <taxon>Arecaceae</taxon>
        <taxon>Coryphoideae</taxon>
        <taxon>Phoeniceae</taxon>
        <taxon>Phoenix</taxon>
    </lineage>
</organism>
<dbReference type="SMART" id="SM00835">
    <property type="entry name" value="Cupin_1"/>
    <property type="match status" value="1"/>
</dbReference>
<dbReference type="InterPro" id="IPR006045">
    <property type="entry name" value="Cupin_1"/>
</dbReference>
<dbReference type="OrthoDB" id="1921208at2759"/>
<sequence>MRKNSSFRTLFPFLLLSLLFSPSNPDPDLLLDYCVADTSPAGRSLHLNGLPCLDPALARPSHFATSILSKPGNTAANPFGFNVTLTTAAALPGANAQGLALARIDLAAGGLVPPHAHPRASEVALLLHGDLLVGFVDTSYRLFTQRLRPGDAFVFPRGLVHFLHNLNPAAPAAAVSGLNSQNPGVQMIPLAAFRSDPGIPQEVLEKTFKISGQDIRRIQKNLGG</sequence>
<reference evidence="16" key="1">
    <citation type="journal article" date="2019" name="Nat. Commun.">
        <title>Genome-wide association mapping of date palm fruit traits.</title>
        <authorList>
            <person name="Hazzouri K.M."/>
            <person name="Gros-Balthazard M."/>
            <person name="Flowers J.M."/>
            <person name="Copetti D."/>
            <person name="Lemansour A."/>
            <person name="Lebrun M."/>
            <person name="Masmoudi K."/>
            <person name="Ferrand S."/>
            <person name="Dhar M.I."/>
            <person name="Fresquez Z.A."/>
            <person name="Rosas U."/>
            <person name="Zhang J."/>
            <person name="Talag J."/>
            <person name="Lee S."/>
            <person name="Kudrna D."/>
            <person name="Powell R.F."/>
            <person name="Leitch I.J."/>
            <person name="Krueger R.R."/>
            <person name="Wing R.A."/>
            <person name="Amiri K.M.A."/>
            <person name="Purugganan M.D."/>
        </authorList>
    </citation>
    <scope>NUCLEOTIDE SEQUENCE [LARGE SCALE GENOMIC DNA]</scope>
    <source>
        <strain evidence="16">cv. Khalas</strain>
    </source>
</reference>
<accession>A0A8B7BWM2</accession>
<evidence type="ECO:0000256" key="10">
    <source>
        <dbReference type="ARBA" id="ARBA00023211"/>
    </source>
</evidence>
<dbReference type="KEGG" id="pda:103705062"/>
<keyword evidence="5 14" id="KW-0052">Apoplast</keyword>
<dbReference type="GO" id="GO:0010497">
    <property type="term" value="P:plasmodesmata-mediated intercellular transport"/>
    <property type="evidence" value="ECO:0007669"/>
    <property type="project" value="UniProtKB-ARBA"/>
</dbReference>
<dbReference type="GO" id="GO:0048046">
    <property type="term" value="C:apoplast"/>
    <property type="evidence" value="ECO:0007669"/>
    <property type="project" value="UniProtKB-SubCell"/>
</dbReference>
<dbReference type="InterPro" id="IPR011051">
    <property type="entry name" value="RmlC_Cupin_sf"/>
</dbReference>
<dbReference type="RefSeq" id="XP_008786884.1">
    <property type="nucleotide sequence ID" value="XM_008788662.3"/>
</dbReference>
<dbReference type="GeneID" id="103705062"/>
<evidence type="ECO:0000256" key="9">
    <source>
        <dbReference type="ARBA" id="ARBA00023157"/>
    </source>
</evidence>
<feature type="binding site" evidence="12">
    <location>
        <position position="122"/>
    </location>
    <ligand>
        <name>Mn(2+)</name>
        <dbReference type="ChEBI" id="CHEBI:29035"/>
    </ligand>
</feature>
<dbReference type="InterPro" id="IPR014710">
    <property type="entry name" value="RmlC-like_jellyroll"/>
</dbReference>
<dbReference type="PANTHER" id="PTHR31238">
    <property type="entry name" value="GERMIN-LIKE PROTEIN SUBFAMILY 3 MEMBER 3"/>
    <property type="match status" value="1"/>
</dbReference>
<feature type="signal peptide" evidence="14">
    <location>
        <begin position="1"/>
        <end position="25"/>
    </location>
</feature>
<keyword evidence="8 14" id="KW-0732">Signal</keyword>
<comment type="subcellular location">
    <subcellularLocation>
        <location evidence="2 14">Secreted</location>
        <location evidence="2 14">Extracellular space</location>
        <location evidence="2 14">Apoplast</location>
    </subcellularLocation>
</comment>
<dbReference type="FunFam" id="2.60.120.10:FF:000025">
    <property type="entry name" value="germin-like protein subfamily 2 member 1"/>
    <property type="match status" value="1"/>
</dbReference>
<dbReference type="GO" id="GO:2000280">
    <property type="term" value="P:regulation of root development"/>
    <property type="evidence" value="ECO:0007669"/>
    <property type="project" value="UniProtKB-ARBA"/>
</dbReference>
<evidence type="ECO:0000256" key="1">
    <source>
        <dbReference type="ARBA" id="ARBA00003629"/>
    </source>
</evidence>
<evidence type="ECO:0000256" key="5">
    <source>
        <dbReference type="ARBA" id="ARBA00022523"/>
    </source>
</evidence>
<evidence type="ECO:0000256" key="13">
    <source>
        <dbReference type="PIRSR" id="PIRSR601929-3"/>
    </source>
</evidence>
<feature type="chain" id="PRO_5034952814" description="Germin-like protein" evidence="14">
    <location>
        <begin position="26"/>
        <end position="224"/>
    </location>
</feature>
<keyword evidence="16" id="KW-1185">Reference proteome</keyword>
<dbReference type="AlphaFoldDB" id="A0A8B7BWM2"/>
<evidence type="ECO:0000256" key="6">
    <source>
        <dbReference type="ARBA" id="ARBA00022525"/>
    </source>
</evidence>
<evidence type="ECO:0000256" key="8">
    <source>
        <dbReference type="ARBA" id="ARBA00022729"/>
    </source>
</evidence>
<dbReference type="Pfam" id="PF00190">
    <property type="entry name" value="Cupin_1"/>
    <property type="match status" value="1"/>
</dbReference>
<comment type="subunit">
    <text evidence="4">Oligomer (believed to be a pentamer but probably hexamer).</text>
</comment>
<feature type="disulfide bond" evidence="13">
    <location>
        <begin position="34"/>
        <end position="52"/>
    </location>
</feature>
<evidence type="ECO:0000256" key="3">
    <source>
        <dbReference type="ARBA" id="ARBA00007456"/>
    </source>
</evidence>
<reference evidence="17" key="2">
    <citation type="submission" date="2025-08" db="UniProtKB">
        <authorList>
            <consortium name="RefSeq"/>
        </authorList>
    </citation>
    <scope>IDENTIFICATION</scope>
    <source>
        <tissue evidence="17">Young leaves</tissue>
    </source>
</reference>